<dbReference type="GO" id="GO:0047560">
    <property type="term" value="F:3-dehydrosphinganine reductase activity"/>
    <property type="evidence" value="ECO:0007669"/>
    <property type="project" value="UniProtKB-EC"/>
</dbReference>
<dbReference type="GO" id="GO:0006666">
    <property type="term" value="P:3-keto-sphinganine metabolic process"/>
    <property type="evidence" value="ECO:0007669"/>
    <property type="project" value="InterPro"/>
</dbReference>
<evidence type="ECO:0000256" key="6">
    <source>
        <dbReference type="ARBA" id="ARBA00022919"/>
    </source>
</evidence>
<dbReference type="EMBL" id="JANBPK010000418">
    <property type="protein sequence ID" value="KAJ2935659.1"/>
    <property type="molecule type" value="Genomic_DNA"/>
</dbReference>
<evidence type="ECO:0000259" key="14">
    <source>
        <dbReference type="Pfam" id="PF26609"/>
    </source>
</evidence>
<evidence type="ECO:0000256" key="1">
    <source>
        <dbReference type="ARBA" id="ARBA00004240"/>
    </source>
</evidence>
<feature type="region of interest" description="Disordered" evidence="13">
    <location>
        <begin position="306"/>
        <end position="353"/>
    </location>
</feature>
<comment type="caution">
    <text evidence="15">The sequence shown here is derived from an EMBL/GenBank/DDBJ whole genome shotgun (WGS) entry which is preliminary data.</text>
</comment>
<organism evidence="15 16">
    <name type="scientific">Candolleomyces eurysporus</name>
    <dbReference type="NCBI Taxonomy" id="2828524"/>
    <lineage>
        <taxon>Eukaryota</taxon>
        <taxon>Fungi</taxon>
        <taxon>Dikarya</taxon>
        <taxon>Basidiomycota</taxon>
        <taxon>Agaricomycotina</taxon>
        <taxon>Agaricomycetes</taxon>
        <taxon>Agaricomycetidae</taxon>
        <taxon>Agaricales</taxon>
        <taxon>Agaricineae</taxon>
        <taxon>Psathyrellaceae</taxon>
        <taxon>Candolleomyces</taxon>
    </lineage>
</organism>
<evidence type="ECO:0000256" key="9">
    <source>
        <dbReference type="ARBA" id="ARBA00026112"/>
    </source>
</evidence>
<evidence type="ECO:0000256" key="5">
    <source>
        <dbReference type="ARBA" id="ARBA00022857"/>
    </source>
</evidence>
<dbReference type="PANTHER" id="PTHR43550">
    <property type="entry name" value="3-KETODIHYDROSPHINGOSINE REDUCTASE"/>
    <property type="match status" value="1"/>
</dbReference>
<keyword evidence="4" id="KW-0256">Endoplasmic reticulum</keyword>
<feature type="coiled-coil region" evidence="12">
    <location>
        <begin position="278"/>
        <end position="305"/>
    </location>
</feature>
<gene>
    <name evidence="15" type="ORF">H1R20_g1436</name>
</gene>
<dbReference type="SUPFAM" id="SSF51735">
    <property type="entry name" value="NAD(P)-binding Rossmann-fold domains"/>
    <property type="match status" value="1"/>
</dbReference>
<comment type="subcellular location">
    <subcellularLocation>
        <location evidence="1">Endoplasmic reticulum</location>
    </subcellularLocation>
</comment>
<reference evidence="15" key="1">
    <citation type="submission" date="2022-06" db="EMBL/GenBank/DDBJ databases">
        <title>Genome Sequence of Candolleomyces eurysporus.</title>
        <authorList>
            <person name="Buettner E."/>
        </authorList>
    </citation>
    <scope>NUCLEOTIDE SEQUENCE</scope>
    <source>
        <strain evidence="15">VTCC 930004</strain>
    </source>
</reference>
<keyword evidence="7" id="KW-0560">Oxidoreductase</keyword>
<dbReference type="PRINTS" id="PR00081">
    <property type="entry name" value="GDHRDH"/>
</dbReference>
<keyword evidence="8" id="KW-0443">Lipid metabolism</keyword>
<comment type="pathway">
    <text evidence="2">Lipid metabolism; sphingolipid metabolism.</text>
</comment>
<dbReference type="Gene3D" id="3.40.50.720">
    <property type="entry name" value="NAD(P)-binding Rossmann-like Domain"/>
    <property type="match status" value="1"/>
</dbReference>
<dbReference type="Proteomes" id="UP001140091">
    <property type="component" value="Unassembled WGS sequence"/>
</dbReference>
<keyword evidence="16" id="KW-1185">Reference proteome</keyword>
<accession>A0A9W8JKB0</accession>
<keyword evidence="5" id="KW-0521">NADP</keyword>
<keyword evidence="6" id="KW-0746">Sphingolipid metabolism</keyword>
<dbReference type="GO" id="GO:0030148">
    <property type="term" value="P:sphingolipid biosynthetic process"/>
    <property type="evidence" value="ECO:0007669"/>
    <property type="project" value="InterPro"/>
</dbReference>
<evidence type="ECO:0000256" key="7">
    <source>
        <dbReference type="ARBA" id="ARBA00023002"/>
    </source>
</evidence>
<evidence type="ECO:0000313" key="16">
    <source>
        <dbReference type="Proteomes" id="UP001140091"/>
    </source>
</evidence>
<dbReference type="InterPro" id="IPR058504">
    <property type="entry name" value="DUF8191"/>
</dbReference>
<proteinExistence type="predicted"/>
<dbReference type="GO" id="GO:0005789">
    <property type="term" value="C:endoplasmic reticulum membrane"/>
    <property type="evidence" value="ECO:0007669"/>
    <property type="project" value="TreeGrafter"/>
</dbReference>
<dbReference type="InterPro" id="IPR036291">
    <property type="entry name" value="NAD(P)-bd_dom_sf"/>
</dbReference>
<keyword evidence="12" id="KW-0175">Coiled coil</keyword>
<evidence type="ECO:0000256" key="13">
    <source>
        <dbReference type="SAM" id="MobiDB-lite"/>
    </source>
</evidence>
<dbReference type="OrthoDB" id="10267115at2759"/>
<evidence type="ECO:0000256" key="3">
    <source>
        <dbReference type="ARBA" id="ARBA00004991"/>
    </source>
</evidence>
<evidence type="ECO:0000256" key="2">
    <source>
        <dbReference type="ARBA" id="ARBA00004760"/>
    </source>
</evidence>
<feature type="compositionally biased region" description="Acidic residues" evidence="13">
    <location>
        <begin position="333"/>
        <end position="353"/>
    </location>
</feature>
<dbReference type="InterPro" id="IPR045022">
    <property type="entry name" value="KDSR-like"/>
</dbReference>
<feature type="non-terminal residue" evidence="15">
    <location>
        <position position="597"/>
    </location>
</feature>
<sequence>MVFGLFSQNWNPDGKHCYVTGGSQGLGLAFAKILVTKGAHVSIVARNQQKLDEALAELEAARIAPSQILQAHSASLVSASESTAALEAVCKAHNGQAPDAVITCAGSAKPGFFIEATEQDLLDGMQNGYWIQAWTAWAALKMMVKQKKTGGKICLVSSMLGYMSIIGWSPYAPPKTALRALADTLQSETMLYGIDTQVYFPPTMFSPGLENENKTKPDIVKKIDESDEGQTPEQAAQQFYKGFVRGDAHITGDLLNDLFRAGTRGVTPRVNFVMDVLYDLAQFQLAAQEREIERLRSAIDRLNSSSTDVKVDGGEEEEHDVAPSSCSNGENELPAESDSDRDSEDAASDEEELPEAYWDDDDLIYRCAECNGLIPPPSYGDSRTMEYYQLLRRGATEYMCEIFGLGFTEAEGIFAWANDFLFNEFSSDVMEEGDKWKIYLGRRIELDEGDDQGASFIEELLDDGVLFAPEGCRWATVKEGPNLWVTRPNSKIPAYEAHSDDEEGNIIHEDQECDEEDRDSAEAEPWPVVNVYDSPSDETESEPGSDLSVSTAEETDNEGASDFSLHDVGISIDDQDEDTEWEDDEWSDESDAGASNE</sequence>
<evidence type="ECO:0000256" key="12">
    <source>
        <dbReference type="SAM" id="Coils"/>
    </source>
</evidence>
<dbReference type="CDD" id="cd08939">
    <property type="entry name" value="KDSR-like_SDR_c"/>
    <property type="match status" value="1"/>
</dbReference>
<dbReference type="InterPro" id="IPR002347">
    <property type="entry name" value="SDR_fam"/>
</dbReference>
<comment type="pathway">
    <text evidence="3">Sphingolipid metabolism.</text>
</comment>
<dbReference type="AlphaFoldDB" id="A0A9W8JKB0"/>
<protein>
    <recommendedName>
        <fullName evidence="9">3-dehydrosphinganine reductase</fullName>
        <ecNumber evidence="9">1.1.1.102</ecNumber>
    </recommendedName>
</protein>
<evidence type="ECO:0000313" key="15">
    <source>
        <dbReference type="EMBL" id="KAJ2935659.1"/>
    </source>
</evidence>
<evidence type="ECO:0000256" key="11">
    <source>
        <dbReference type="ARBA" id="ARBA00048930"/>
    </source>
</evidence>
<comment type="function">
    <text evidence="10">Catalyzes the reduction of 3'-oxosphinganine (3-ketodihydrosphingosine/KDS) to sphinganine (dihydrosphingosine/DHS), the second step of de novo sphingolipid biosynthesis.</text>
</comment>
<feature type="domain" description="DUF8191" evidence="14">
    <location>
        <begin position="390"/>
        <end position="463"/>
    </location>
</feature>
<dbReference type="PANTHER" id="PTHR43550:SF3">
    <property type="entry name" value="3-KETODIHYDROSPHINGOSINE REDUCTASE"/>
    <property type="match status" value="1"/>
</dbReference>
<evidence type="ECO:0000256" key="4">
    <source>
        <dbReference type="ARBA" id="ARBA00022824"/>
    </source>
</evidence>
<comment type="catalytic activity">
    <reaction evidence="11">
        <text>sphinganine + NADP(+) = 3-oxosphinganine + NADPH + H(+)</text>
        <dbReference type="Rhea" id="RHEA:22640"/>
        <dbReference type="ChEBI" id="CHEBI:15378"/>
        <dbReference type="ChEBI" id="CHEBI:57783"/>
        <dbReference type="ChEBI" id="CHEBI:57817"/>
        <dbReference type="ChEBI" id="CHEBI:58299"/>
        <dbReference type="ChEBI" id="CHEBI:58349"/>
        <dbReference type="EC" id="1.1.1.102"/>
    </reaction>
    <physiologicalReaction direction="right-to-left" evidence="11">
        <dbReference type="Rhea" id="RHEA:22642"/>
    </physiologicalReaction>
</comment>
<evidence type="ECO:0000256" key="10">
    <source>
        <dbReference type="ARBA" id="ARBA00044737"/>
    </source>
</evidence>
<dbReference type="Pfam" id="PF00106">
    <property type="entry name" value="adh_short"/>
    <property type="match status" value="1"/>
</dbReference>
<evidence type="ECO:0000256" key="8">
    <source>
        <dbReference type="ARBA" id="ARBA00023098"/>
    </source>
</evidence>
<dbReference type="Pfam" id="PF26609">
    <property type="entry name" value="DUF8191"/>
    <property type="match status" value="1"/>
</dbReference>
<feature type="compositionally biased region" description="Acidic residues" evidence="13">
    <location>
        <begin position="573"/>
        <end position="591"/>
    </location>
</feature>
<name>A0A9W8JKB0_9AGAR</name>
<dbReference type="EC" id="1.1.1.102" evidence="9"/>
<feature type="region of interest" description="Disordered" evidence="13">
    <location>
        <begin position="512"/>
        <end position="597"/>
    </location>
</feature>